<dbReference type="PANTHER" id="PTHR33643:SF1">
    <property type="entry name" value="UREASE ACCESSORY PROTEIN D"/>
    <property type="match status" value="1"/>
</dbReference>
<dbReference type="Proteomes" id="UP001597120">
    <property type="component" value="Unassembled WGS sequence"/>
</dbReference>
<name>A0ABW3D2P4_9BACL</name>
<protein>
    <recommendedName>
        <fullName evidence="3">Urease accessory protein UreD</fullName>
    </recommendedName>
</protein>
<dbReference type="PANTHER" id="PTHR33643">
    <property type="entry name" value="UREASE ACCESSORY PROTEIN D"/>
    <property type="match status" value="1"/>
</dbReference>
<comment type="function">
    <text evidence="3">Required for maturation of urease via the functional incorporation of the urease nickel metallocenter.</text>
</comment>
<sequence>MGEWTGTLRMKAENRGGRTVVTDLYHQGAYKVARPIYPDHSGQACYYVMNPGGGYVDGDRYRMSVELEEGAELLITTQSSTKIYRTPGQPVLQTTEIRMKSGSYLEWLPDPIIAYRDARYRQQTVIHMERGASLISAEVITPGWSPDGTLFAYKELSLKSELYMDRELVLHDHMKLCPESRPLSGLGRMDGHTHFGSLFVIGEQATASFCSALTEAVQLEEQAGKIGLSELIVPGFAVRMLADSTQTIERLFGRIVNYTREQWFGKAPVSLRKY</sequence>
<dbReference type="RefSeq" id="WP_379285472.1">
    <property type="nucleotide sequence ID" value="NZ_JBHTIU010000002.1"/>
</dbReference>
<evidence type="ECO:0000256" key="1">
    <source>
        <dbReference type="ARBA" id="ARBA00007177"/>
    </source>
</evidence>
<comment type="similarity">
    <text evidence="1 3">Belongs to the UreD family.</text>
</comment>
<evidence type="ECO:0000256" key="2">
    <source>
        <dbReference type="ARBA" id="ARBA00023186"/>
    </source>
</evidence>
<dbReference type="Pfam" id="PF01774">
    <property type="entry name" value="UreD"/>
    <property type="match status" value="1"/>
</dbReference>
<keyword evidence="3" id="KW-0963">Cytoplasm</keyword>
<comment type="subunit">
    <text evidence="3">UreD, UreF and UreG form a complex that acts as a GTP-hydrolysis-dependent molecular chaperone, activating the urease apoprotein by helping to assemble the nickel containing metallocenter of UreC. The UreE protein probably delivers the nickel.</text>
</comment>
<accession>A0ABW3D2P4</accession>
<reference evidence="5" key="1">
    <citation type="journal article" date="2019" name="Int. J. Syst. Evol. Microbiol.">
        <title>The Global Catalogue of Microorganisms (GCM) 10K type strain sequencing project: providing services to taxonomists for standard genome sequencing and annotation.</title>
        <authorList>
            <consortium name="The Broad Institute Genomics Platform"/>
            <consortium name="The Broad Institute Genome Sequencing Center for Infectious Disease"/>
            <person name="Wu L."/>
            <person name="Ma J."/>
        </authorList>
    </citation>
    <scope>NUCLEOTIDE SEQUENCE [LARGE SCALE GENOMIC DNA]</scope>
    <source>
        <strain evidence="5">CCUG 57263</strain>
    </source>
</reference>
<keyword evidence="5" id="KW-1185">Reference proteome</keyword>
<evidence type="ECO:0000313" key="4">
    <source>
        <dbReference type="EMBL" id="MFD0867676.1"/>
    </source>
</evidence>
<evidence type="ECO:0000256" key="3">
    <source>
        <dbReference type="HAMAP-Rule" id="MF_01384"/>
    </source>
</evidence>
<keyword evidence="3" id="KW-0996">Nickel insertion</keyword>
<comment type="caution">
    <text evidence="4">The sequence shown here is derived from an EMBL/GenBank/DDBJ whole genome shotgun (WGS) entry which is preliminary data.</text>
</comment>
<proteinExistence type="inferred from homology"/>
<dbReference type="InterPro" id="IPR002669">
    <property type="entry name" value="UreD"/>
</dbReference>
<dbReference type="EMBL" id="JBHTIU010000002">
    <property type="protein sequence ID" value="MFD0867676.1"/>
    <property type="molecule type" value="Genomic_DNA"/>
</dbReference>
<dbReference type="HAMAP" id="MF_01384">
    <property type="entry name" value="UreD"/>
    <property type="match status" value="1"/>
</dbReference>
<organism evidence="4 5">
    <name type="scientific">Paenibacillus residui</name>
    <dbReference type="NCBI Taxonomy" id="629724"/>
    <lineage>
        <taxon>Bacteria</taxon>
        <taxon>Bacillati</taxon>
        <taxon>Bacillota</taxon>
        <taxon>Bacilli</taxon>
        <taxon>Bacillales</taxon>
        <taxon>Paenibacillaceae</taxon>
        <taxon>Paenibacillus</taxon>
    </lineage>
</organism>
<gene>
    <name evidence="3" type="primary">ureD</name>
    <name evidence="4" type="ORF">ACFQ03_00760</name>
</gene>
<comment type="subcellular location">
    <subcellularLocation>
        <location evidence="3">Cytoplasm</location>
    </subcellularLocation>
</comment>
<keyword evidence="2 3" id="KW-0143">Chaperone</keyword>
<evidence type="ECO:0000313" key="5">
    <source>
        <dbReference type="Proteomes" id="UP001597120"/>
    </source>
</evidence>